<dbReference type="InterPro" id="IPR036890">
    <property type="entry name" value="HATPase_C_sf"/>
</dbReference>
<reference evidence="15" key="1">
    <citation type="submission" date="2020-08" db="EMBL/GenBank/DDBJ databases">
        <title>Genome public.</title>
        <authorList>
            <person name="Liu C."/>
            <person name="Sun Q."/>
        </authorList>
    </citation>
    <scope>NUCLEOTIDE SEQUENCE</scope>
    <source>
        <strain evidence="15">N12</strain>
    </source>
</reference>
<protein>
    <recommendedName>
        <fullName evidence="3">histidine kinase</fullName>
        <ecNumber evidence="3">2.7.13.3</ecNumber>
    </recommendedName>
</protein>
<evidence type="ECO:0000256" key="7">
    <source>
        <dbReference type="ARBA" id="ARBA00022741"/>
    </source>
</evidence>
<keyword evidence="4" id="KW-0597">Phosphoprotein</keyword>
<dbReference type="Gene3D" id="3.30.450.20">
    <property type="entry name" value="PAS domain"/>
    <property type="match status" value="1"/>
</dbReference>
<name>A0A926F121_9BACT</name>
<evidence type="ECO:0000313" key="16">
    <source>
        <dbReference type="Proteomes" id="UP000651085"/>
    </source>
</evidence>
<dbReference type="InterPro" id="IPR036097">
    <property type="entry name" value="HisK_dim/P_sf"/>
</dbReference>
<dbReference type="SMART" id="SM00387">
    <property type="entry name" value="HATPase_c"/>
    <property type="match status" value="1"/>
</dbReference>
<dbReference type="PRINTS" id="PR00344">
    <property type="entry name" value="BCTRLSENSOR"/>
</dbReference>
<evidence type="ECO:0000256" key="1">
    <source>
        <dbReference type="ARBA" id="ARBA00000085"/>
    </source>
</evidence>
<dbReference type="Gene3D" id="3.30.565.10">
    <property type="entry name" value="Histidine kinase-like ATPase, C-terminal domain"/>
    <property type="match status" value="1"/>
</dbReference>
<dbReference type="GO" id="GO:0000155">
    <property type="term" value="F:phosphorelay sensor kinase activity"/>
    <property type="evidence" value="ECO:0007669"/>
    <property type="project" value="InterPro"/>
</dbReference>
<comment type="catalytic activity">
    <reaction evidence="1">
        <text>ATP + protein L-histidine = ADP + protein N-phospho-L-histidine.</text>
        <dbReference type="EC" id="2.7.13.3"/>
    </reaction>
</comment>
<keyword evidence="10 13" id="KW-1133">Transmembrane helix</keyword>
<evidence type="ECO:0000259" key="14">
    <source>
        <dbReference type="PROSITE" id="PS50109"/>
    </source>
</evidence>
<evidence type="ECO:0000256" key="13">
    <source>
        <dbReference type="SAM" id="Phobius"/>
    </source>
</evidence>
<dbReference type="InterPro" id="IPR005467">
    <property type="entry name" value="His_kinase_dom"/>
</dbReference>
<dbReference type="Gene3D" id="3.40.50.2300">
    <property type="match status" value="2"/>
</dbReference>
<keyword evidence="5" id="KW-0808">Transferase</keyword>
<comment type="caution">
    <text evidence="15">The sequence shown here is derived from an EMBL/GenBank/DDBJ whole genome shotgun (WGS) entry which is preliminary data.</text>
</comment>
<evidence type="ECO:0000256" key="12">
    <source>
        <dbReference type="ARBA" id="ARBA00023136"/>
    </source>
</evidence>
<dbReference type="Proteomes" id="UP000651085">
    <property type="component" value="Unassembled WGS sequence"/>
</dbReference>
<feature type="transmembrane region" description="Helical" evidence="13">
    <location>
        <begin position="373"/>
        <end position="395"/>
    </location>
</feature>
<proteinExistence type="predicted"/>
<sequence>MRKITNKFIGEWAIACVIVFLQAFIFHSFAANSDTKEECILIINANSDLAPLSNFIISDLIHKLPVDYKGTKISSENLNLMRVQNEQQMDTVRRSLFAKYENSQPKLIILMGANTWVLIHEELEKHWQGIPIVLFAEKEYVGSVDAYLQKYPIAHEEQISLRSILQGRNMTLVYAPFYVKETIGLMYQQIPVMNELIFISDRKWFSAQNRQEVAQIVVKYYPDLKLRFFTEGQKNIEEVVSTLRQTNPNTGILYAAWEDFDIASANATSLTRSSCAIGKYAVLPVFTLSDMGGQAGVLGGYYSLTKDISKTVSDVGIEILKGKRASEMSVVKVPSQPVLNYEELLLTGLNPSLCPQDTFFYHKPESFIGEHKYLLGAIGLMIVFAIALLLLRIHFLSNIRRMQVKQIQLMSNYDNLFNDMPIAYLQCRLLRDDKGEIEDYEILNVNPSFERHFFKKEVTFGKRGSVLNNPETYAKLKDYMDIANKKHQSVSFPIHATNNHDYDVIVMATNEPDIMNIFCHDTTELTHTRQSLRTINHKLSMALSMADISPWKWNIKDETVWFDENKSFENNNGFEVKEGAFAVPLSRIQKGVHPDDIKRAKRVFRDLLEGKIKKINEKFRVYTALGAGYEWLEVWAVVDERNSAGEPLTVIGSALVITVRKQMEEELIAAKEKAEEANRLKSAFIANMSHEIRTPLNAIVGFSSVLASAKTEKERKEFLHIIEHNNQLLLQLINDIIDLSKIEAGIMDFIISDISLDELMTELERSFRLKLLTDKVLLQFDDLDSGYIVKGDRSRIMQVMNNLISNAIKFTTEGSIHFGFTRQSDESFRFYVTDTGTGVPKSKQKEIFNRFVKLNSFAQGIGLGLSISETIVRHMGGEMGVVSEEGHGATFWFTITFQDVKKEL</sequence>
<evidence type="ECO:0000313" key="15">
    <source>
        <dbReference type="EMBL" id="MBC8592070.1"/>
    </source>
</evidence>
<keyword evidence="6 13" id="KW-0812">Transmembrane</keyword>
<evidence type="ECO:0000256" key="8">
    <source>
        <dbReference type="ARBA" id="ARBA00022777"/>
    </source>
</evidence>
<evidence type="ECO:0000256" key="6">
    <source>
        <dbReference type="ARBA" id="ARBA00022692"/>
    </source>
</evidence>
<dbReference type="Pfam" id="PF00512">
    <property type="entry name" value="HisKA"/>
    <property type="match status" value="1"/>
</dbReference>
<dbReference type="EMBL" id="JACRTF010000001">
    <property type="protein sequence ID" value="MBC8592070.1"/>
    <property type="molecule type" value="Genomic_DNA"/>
</dbReference>
<dbReference type="PROSITE" id="PS50109">
    <property type="entry name" value="HIS_KIN"/>
    <property type="match status" value="1"/>
</dbReference>
<dbReference type="AlphaFoldDB" id="A0A926F121"/>
<keyword evidence="11" id="KW-0902">Two-component regulatory system</keyword>
<dbReference type="FunFam" id="1.10.287.130:FF:000004">
    <property type="entry name" value="Ethylene receptor 1"/>
    <property type="match status" value="1"/>
</dbReference>
<dbReference type="Gene3D" id="1.10.287.130">
    <property type="match status" value="1"/>
</dbReference>
<keyword evidence="12 13" id="KW-0472">Membrane</keyword>
<dbReference type="InterPro" id="IPR003594">
    <property type="entry name" value="HATPase_dom"/>
</dbReference>
<evidence type="ECO:0000256" key="5">
    <source>
        <dbReference type="ARBA" id="ARBA00022679"/>
    </source>
</evidence>
<comment type="subcellular location">
    <subcellularLocation>
        <location evidence="2">Membrane</location>
    </subcellularLocation>
</comment>
<dbReference type="Pfam" id="PF02518">
    <property type="entry name" value="HATPase_c"/>
    <property type="match status" value="1"/>
</dbReference>
<feature type="transmembrane region" description="Helical" evidence="13">
    <location>
        <begin position="12"/>
        <end position="30"/>
    </location>
</feature>
<dbReference type="SMART" id="SM00388">
    <property type="entry name" value="HisKA"/>
    <property type="match status" value="1"/>
</dbReference>
<dbReference type="GO" id="GO:0016020">
    <property type="term" value="C:membrane"/>
    <property type="evidence" value="ECO:0007669"/>
    <property type="project" value="UniProtKB-SubCell"/>
</dbReference>
<feature type="domain" description="Histidine kinase" evidence="14">
    <location>
        <begin position="687"/>
        <end position="899"/>
    </location>
</feature>
<evidence type="ECO:0000256" key="4">
    <source>
        <dbReference type="ARBA" id="ARBA00022553"/>
    </source>
</evidence>
<evidence type="ECO:0000256" key="10">
    <source>
        <dbReference type="ARBA" id="ARBA00022989"/>
    </source>
</evidence>
<keyword evidence="7" id="KW-0547">Nucleotide-binding</keyword>
<evidence type="ECO:0000256" key="9">
    <source>
        <dbReference type="ARBA" id="ARBA00022840"/>
    </source>
</evidence>
<evidence type="ECO:0000256" key="2">
    <source>
        <dbReference type="ARBA" id="ARBA00004370"/>
    </source>
</evidence>
<evidence type="ECO:0000256" key="11">
    <source>
        <dbReference type="ARBA" id="ARBA00023012"/>
    </source>
</evidence>
<accession>A0A926F121</accession>
<dbReference type="InterPro" id="IPR050736">
    <property type="entry name" value="Sensor_HK_Regulatory"/>
</dbReference>
<dbReference type="RefSeq" id="WP_262433286.1">
    <property type="nucleotide sequence ID" value="NZ_JACRTF010000001.1"/>
</dbReference>
<keyword evidence="9" id="KW-0067">ATP-binding</keyword>
<dbReference type="EC" id="2.7.13.3" evidence="3"/>
<evidence type="ECO:0000256" key="3">
    <source>
        <dbReference type="ARBA" id="ARBA00012438"/>
    </source>
</evidence>
<keyword evidence="8" id="KW-0418">Kinase</keyword>
<dbReference type="CDD" id="cd00082">
    <property type="entry name" value="HisKA"/>
    <property type="match status" value="1"/>
</dbReference>
<dbReference type="SUPFAM" id="SSF55874">
    <property type="entry name" value="ATPase domain of HSP90 chaperone/DNA topoisomerase II/histidine kinase"/>
    <property type="match status" value="1"/>
</dbReference>
<dbReference type="PANTHER" id="PTHR43711:SF31">
    <property type="entry name" value="HISTIDINE KINASE"/>
    <property type="match status" value="1"/>
</dbReference>
<organism evidence="15 16">
    <name type="scientific">Jilunia laotingensis</name>
    <dbReference type="NCBI Taxonomy" id="2763675"/>
    <lineage>
        <taxon>Bacteria</taxon>
        <taxon>Pseudomonadati</taxon>
        <taxon>Bacteroidota</taxon>
        <taxon>Bacteroidia</taxon>
        <taxon>Bacteroidales</taxon>
        <taxon>Bacteroidaceae</taxon>
        <taxon>Jilunia</taxon>
    </lineage>
</organism>
<dbReference type="InterPro" id="IPR004358">
    <property type="entry name" value="Sig_transdc_His_kin-like_C"/>
</dbReference>
<gene>
    <name evidence="15" type="ORF">H8744_02190</name>
</gene>
<dbReference type="GO" id="GO:0005524">
    <property type="term" value="F:ATP binding"/>
    <property type="evidence" value="ECO:0007669"/>
    <property type="project" value="UniProtKB-KW"/>
</dbReference>
<dbReference type="SUPFAM" id="SSF47384">
    <property type="entry name" value="Homodimeric domain of signal transducing histidine kinase"/>
    <property type="match status" value="1"/>
</dbReference>
<dbReference type="InterPro" id="IPR003661">
    <property type="entry name" value="HisK_dim/P_dom"/>
</dbReference>
<keyword evidence="16" id="KW-1185">Reference proteome</keyword>
<dbReference type="PANTHER" id="PTHR43711">
    <property type="entry name" value="TWO-COMPONENT HISTIDINE KINASE"/>
    <property type="match status" value="1"/>
</dbReference>